<keyword evidence="3" id="KW-0687">Ribonucleoprotein</keyword>
<keyword evidence="2" id="KW-0689">Ribosomal protein</keyword>
<dbReference type="InterPro" id="IPR026569">
    <property type="entry name" value="Ribosomal_bL28"/>
</dbReference>
<dbReference type="InterPro" id="IPR034704">
    <property type="entry name" value="Ribosomal_bL28/bL31-like_sf"/>
</dbReference>
<evidence type="ECO:0000313" key="7">
    <source>
        <dbReference type="EMBL" id="VUZ49541.1"/>
    </source>
</evidence>
<name>A0A564YQJ2_HYMDI</name>
<reference evidence="7 8" key="1">
    <citation type="submission" date="2019-07" db="EMBL/GenBank/DDBJ databases">
        <authorList>
            <person name="Jastrzebski P J."/>
            <person name="Paukszto L."/>
            <person name="Jastrzebski P J."/>
        </authorList>
    </citation>
    <scope>NUCLEOTIDE SEQUENCE [LARGE SCALE GENOMIC DNA]</scope>
    <source>
        <strain evidence="7 8">WMS-il1</strain>
    </source>
</reference>
<dbReference type="PANTHER" id="PTHR13528:SF2">
    <property type="entry name" value="LARGE RIBOSOMAL SUBUNIT PROTEIN BL28M"/>
    <property type="match status" value="1"/>
</dbReference>
<evidence type="ECO:0000256" key="5">
    <source>
        <dbReference type="ARBA" id="ARBA00035538"/>
    </source>
</evidence>
<dbReference type="EMBL" id="CABIJS010000333">
    <property type="protein sequence ID" value="VUZ49541.1"/>
    <property type="molecule type" value="Genomic_DNA"/>
</dbReference>
<dbReference type="GO" id="GO:0005762">
    <property type="term" value="C:mitochondrial large ribosomal subunit"/>
    <property type="evidence" value="ECO:0007669"/>
    <property type="project" value="TreeGrafter"/>
</dbReference>
<organism evidence="7 8">
    <name type="scientific">Hymenolepis diminuta</name>
    <name type="common">Rat tapeworm</name>
    <dbReference type="NCBI Taxonomy" id="6216"/>
    <lineage>
        <taxon>Eukaryota</taxon>
        <taxon>Metazoa</taxon>
        <taxon>Spiralia</taxon>
        <taxon>Lophotrochozoa</taxon>
        <taxon>Platyhelminthes</taxon>
        <taxon>Cestoda</taxon>
        <taxon>Eucestoda</taxon>
        <taxon>Cyclophyllidea</taxon>
        <taxon>Hymenolepididae</taxon>
        <taxon>Hymenolepis</taxon>
    </lineage>
</organism>
<comment type="similarity">
    <text evidence="1">Belongs to the bacterial ribosomal protein bL28 family.</text>
</comment>
<gene>
    <name evidence="7" type="ORF">WMSIL1_LOCUS8886</name>
</gene>
<keyword evidence="8" id="KW-1185">Reference proteome</keyword>
<dbReference type="Proteomes" id="UP000321570">
    <property type="component" value="Unassembled WGS sequence"/>
</dbReference>
<feature type="region of interest" description="Disordered" evidence="6">
    <location>
        <begin position="232"/>
        <end position="260"/>
    </location>
</feature>
<feature type="compositionally biased region" description="Low complexity" evidence="6">
    <location>
        <begin position="239"/>
        <end position="260"/>
    </location>
</feature>
<evidence type="ECO:0000313" key="8">
    <source>
        <dbReference type="Proteomes" id="UP000321570"/>
    </source>
</evidence>
<accession>A0A564YQJ2</accession>
<sequence>MSRFLFYPYAREIIQRLPEFYKKNYLKRFAPITNVSYFEDVRESYVRSSNNALYPKEHFNVPPKVIFPEESQRALWGGEGIVTGFIEVKRTGTRVPKTWGPELRQHLFHSEVLDRWMMIIVSLTALKQIEAMKGLDFYLLKTSENEINSRLGMHIKRDILLKLADPEFQRSKPDIAAKYADFTIPREEAEWIGLTLDEAIKKQMKIEYKKERLEASIPKKIALAKALIERLQSGTNDEPPTSKTSSIRSSLSRLIYGEKE</sequence>
<dbReference type="SUPFAM" id="SSF143800">
    <property type="entry name" value="L28p-like"/>
    <property type="match status" value="1"/>
</dbReference>
<evidence type="ECO:0000256" key="6">
    <source>
        <dbReference type="SAM" id="MobiDB-lite"/>
    </source>
</evidence>
<dbReference type="GO" id="GO:0003735">
    <property type="term" value="F:structural constituent of ribosome"/>
    <property type="evidence" value="ECO:0007669"/>
    <property type="project" value="InterPro"/>
</dbReference>
<evidence type="ECO:0000256" key="4">
    <source>
        <dbReference type="ARBA" id="ARBA00035269"/>
    </source>
</evidence>
<dbReference type="PANTHER" id="PTHR13528">
    <property type="entry name" value="39S RIBOSOMAL PROTEIN L28, MITOCHONDRIAL"/>
    <property type="match status" value="1"/>
</dbReference>
<protein>
    <recommendedName>
        <fullName evidence="4">Large ribosomal subunit protein bL28m</fullName>
    </recommendedName>
    <alternativeName>
        <fullName evidence="5">39S ribosomal protein L28, mitochondrial</fullName>
    </alternativeName>
</protein>
<dbReference type="AlphaFoldDB" id="A0A564YQJ2"/>
<evidence type="ECO:0000256" key="3">
    <source>
        <dbReference type="ARBA" id="ARBA00023274"/>
    </source>
</evidence>
<proteinExistence type="inferred from homology"/>
<evidence type="ECO:0000256" key="2">
    <source>
        <dbReference type="ARBA" id="ARBA00022980"/>
    </source>
</evidence>
<evidence type="ECO:0000256" key="1">
    <source>
        <dbReference type="ARBA" id="ARBA00008760"/>
    </source>
</evidence>